<dbReference type="STRING" id="2018661.A0A2A2LBN1"/>
<accession>A0A2A2LBN1</accession>
<feature type="domain" description="Methyltransferase FkbM" evidence="2">
    <location>
        <begin position="144"/>
        <end position="313"/>
    </location>
</feature>
<dbReference type="Pfam" id="PF05050">
    <property type="entry name" value="Methyltransf_21"/>
    <property type="match status" value="1"/>
</dbReference>
<keyword evidence="1" id="KW-0472">Membrane</keyword>
<reference evidence="3 4" key="1">
    <citation type="journal article" date="2017" name="Curr. Biol.">
        <title>Genome architecture and evolution of a unichromosomal asexual nematode.</title>
        <authorList>
            <person name="Fradin H."/>
            <person name="Zegar C."/>
            <person name="Gutwein M."/>
            <person name="Lucas J."/>
            <person name="Kovtun M."/>
            <person name="Corcoran D."/>
            <person name="Baugh L.R."/>
            <person name="Kiontke K."/>
            <person name="Gunsalus K."/>
            <person name="Fitch D.H."/>
            <person name="Piano F."/>
        </authorList>
    </citation>
    <scope>NUCLEOTIDE SEQUENCE [LARGE SCALE GENOMIC DNA]</scope>
    <source>
        <strain evidence="3">PF1309</strain>
    </source>
</reference>
<dbReference type="Proteomes" id="UP000218231">
    <property type="component" value="Unassembled WGS sequence"/>
</dbReference>
<dbReference type="EMBL" id="LIAE01006948">
    <property type="protein sequence ID" value="PAV83544.1"/>
    <property type="molecule type" value="Genomic_DNA"/>
</dbReference>
<comment type="caution">
    <text evidence="3">The sequence shown here is derived from an EMBL/GenBank/DDBJ whole genome shotgun (WGS) entry which is preliminary data.</text>
</comment>
<gene>
    <name evidence="3" type="ORF">WR25_20454</name>
</gene>
<evidence type="ECO:0000259" key="2">
    <source>
        <dbReference type="Pfam" id="PF05050"/>
    </source>
</evidence>
<organism evidence="3 4">
    <name type="scientific">Diploscapter pachys</name>
    <dbReference type="NCBI Taxonomy" id="2018661"/>
    <lineage>
        <taxon>Eukaryota</taxon>
        <taxon>Metazoa</taxon>
        <taxon>Ecdysozoa</taxon>
        <taxon>Nematoda</taxon>
        <taxon>Chromadorea</taxon>
        <taxon>Rhabditida</taxon>
        <taxon>Rhabditina</taxon>
        <taxon>Rhabditomorpha</taxon>
        <taxon>Rhabditoidea</taxon>
        <taxon>Rhabditidae</taxon>
        <taxon>Diploscapter</taxon>
    </lineage>
</organism>
<keyword evidence="4" id="KW-1185">Reference proteome</keyword>
<name>A0A2A2LBN1_9BILA</name>
<evidence type="ECO:0000313" key="3">
    <source>
        <dbReference type="EMBL" id="PAV83544.1"/>
    </source>
</evidence>
<feature type="transmembrane region" description="Helical" evidence="1">
    <location>
        <begin position="6"/>
        <end position="23"/>
    </location>
</feature>
<dbReference type="PANTHER" id="PTHR22989:SF3">
    <property type="entry name" value="METHYLTRANSFERASE FKBM DOMAIN-CONTAINING PROTEIN"/>
    <property type="match status" value="1"/>
</dbReference>
<keyword evidence="1" id="KW-1133">Transmembrane helix</keyword>
<keyword evidence="1" id="KW-0812">Transmembrane</keyword>
<protein>
    <recommendedName>
        <fullName evidence="2">Methyltransferase FkbM domain-containing protein</fullName>
    </recommendedName>
</protein>
<dbReference type="OrthoDB" id="10006218at2759"/>
<dbReference type="PANTHER" id="PTHR22989">
    <property type="entry name" value="UNCHARACTERIZED DUF13 C.ELEGANS"/>
    <property type="match status" value="1"/>
</dbReference>
<evidence type="ECO:0000256" key="1">
    <source>
        <dbReference type="SAM" id="Phobius"/>
    </source>
</evidence>
<sequence>MQCRNILVQLGISTAVLVIFLFVQNGYENSIRKSLKFMQIQVNQFQEAINSNDKVDQPPKVDIELQKQDKVPNENLPSRSKSNFNPPQIFHEWHNCIMPNLTNYREENPTNNDWIWKNLPKVMQQCQGILMNDTIKVDDFRNNDETKRHILPLNEDELTTIITLGVGRDTVAEENLLKALKGPSKFYGADPIYEINAEKYNKFGTFFNFGIGAESGMFNLSVLIGRDYAIRLLPTISLVHFVKDILKINFIDDIWIDNEGAEYNLFPYFLKDGELDRNNITVCQCNLEAHSPNNEMKRKFHEFIFQTLNDKRYALLLPVSIASHLRIYLVNFGNEKCLKKYAKL</sequence>
<dbReference type="InterPro" id="IPR006342">
    <property type="entry name" value="FkbM_mtfrase"/>
</dbReference>
<evidence type="ECO:0000313" key="4">
    <source>
        <dbReference type="Proteomes" id="UP000218231"/>
    </source>
</evidence>
<proteinExistence type="predicted"/>
<dbReference type="AlphaFoldDB" id="A0A2A2LBN1"/>